<dbReference type="Proteomes" id="UP000267798">
    <property type="component" value="Unassembled WGS sequence"/>
</dbReference>
<gene>
    <name evidence="1" type="ORF">D3P09_02820</name>
</gene>
<dbReference type="InterPro" id="IPR011256">
    <property type="entry name" value="Reg_factor_effector_dom_sf"/>
</dbReference>
<dbReference type="AlphaFoldDB" id="A0A3A6PNK3"/>
<protein>
    <submittedName>
        <fullName evidence="1">AraC family transcriptional regulator</fullName>
    </submittedName>
</protein>
<accession>A0A3A6PNK3</accession>
<dbReference type="EMBL" id="QXQB01000001">
    <property type="protein sequence ID" value="RJX40968.1"/>
    <property type="molecule type" value="Genomic_DNA"/>
</dbReference>
<evidence type="ECO:0000313" key="2">
    <source>
        <dbReference type="Proteomes" id="UP000267798"/>
    </source>
</evidence>
<comment type="caution">
    <text evidence="1">The sequence shown here is derived from an EMBL/GenBank/DDBJ whole genome shotgun (WGS) entry which is preliminary data.</text>
</comment>
<organism evidence="1 2">
    <name type="scientific">Paenibacillus pinisoli</name>
    <dbReference type="NCBI Taxonomy" id="1276110"/>
    <lineage>
        <taxon>Bacteria</taxon>
        <taxon>Bacillati</taxon>
        <taxon>Bacillota</taxon>
        <taxon>Bacilli</taxon>
        <taxon>Bacillales</taxon>
        <taxon>Paenibacillaceae</taxon>
        <taxon>Paenibacillus</taxon>
    </lineage>
</organism>
<evidence type="ECO:0000313" key="1">
    <source>
        <dbReference type="EMBL" id="RJX40968.1"/>
    </source>
</evidence>
<name>A0A3A6PNK3_9BACL</name>
<dbReference type="PANTHER" id="PTHR36444">
    <property type="entry name" value="TRANSCRIPTIONAL REGULATOR PROTEIN YOBU-RELATED"/>
    <property type="match status" value="1"/>
</dbReference>
<sequence>MNLYIINSIRTNNFNDDSMMEKINTLWKEAYAGMDDHESNMYGVYHSYDSNYKGDYTLSVATDETVDGNVLTVAEDAAYKVFKVNSSDEQGVVKAWMNIWEQEEAGLLQRAYSFDYEKYAPNGEVEIYIALKPV</sequence>
<dbReference type="PANTHER" id="PTHR36444:SF2">
    <property type="entry name" value="TRANSCRIPTIONAL REGULATOR PROTEIN YOBU-RELATED"/>
    <property type="match status" value="1"/>
</dbReference>
<dbReference type="SUPFAM" id="SSF55136">
    <property type="entry name" value="Probable bacterial effector-binding domain"/>
    <property type="match status" value="1"/>
</dbReference>
<dbReference type="Gene3D" id="3.20.80.10">
    <property type="entry name" value="Regulatory factor, effector binding domain"/>
    <property type="match status" value="1"/>
</dbReference>
<keyword evidence="2" id="KW-1185">Reference proteome</keyword>
<dbReference type="RefSeq" id="WP_120107017.1">
    <property type="nucleotide sequence ID" value="NZ_QXQB01000001.1"/>
</dbReference>
<reference evidence="1 2" key="1">
    <citation type="submission" date="2018-09" db="EMBL/GenBank/DDBJ databases">
        <title>Paenibacillus aracenensis nov. sp. isolated from a cave in southern Spain.</title>
        <authorList>
            <person name="Jurado V."/>
            <person name="Gutierrez-Patricio S."/>
            <person name="Gonzalez-Pimentel J.L."/>
            <person name="Miller A.Z."/>
            <person name="Laiz L."/>
            <person name="Saiz-Jimenez C."/>
        </authorList>
    </citation>
    <scope>NUCLEOTIDE SEQUENCE [LARGE SCALE GENOMIC DNA]</scope>
    <source>
        <strain evidence="1 2">JCM 19203</strain>
    </source>
</reference>
<dbReference type="InterPro" id="IPR053182">
    <property type="entry name" value="YobU-like_regulator"/>
</dbReference>
<proteinExistence type="predicted"/>
<dbReference type="OrthoDB" id="3173400at2"/>